<dbReference type="InterPro" id="IPR006664">
    <property type="entry name" value="OMP_bac"/>
</dbReference>
<sequence length="281" mass="30603">MRRALSRGLLPLTLALSALSSHALEVSPVKGYAGNGEKTKAMDVVKVWAVCGTSYCEDTPAGKRRDIELVGRVREQTLFNRDKALMVGPSIVAREYADVAKRQGGKLINQQEGSSGPFIYRFARADGGADWLVLKDNYEGYYTLIVVEEAQRESTVTISAQDMSNALKSEGDVALYIEFETAKAEILPAGQGVVKEIVTLLRNEPQLKLSIEGHTDNTGNATENQRLSQARAEAVMKAVVAQGIDAKRLSAVGHGQTYPIADNRKDAGRAKNRRVELVRKG</sequence>
<dbReference type="EMBL" id="JBDPZC010000011">
    <property type="protein sequence ID" value="MEO3715089.1"/>
    <property type="molecule type" value="Genomic_DNA"/>
</dbReference>
<comment type="subcellular location">
    <subcellularLocation>
        <location evidence="1">Cell outer membrane</location>
    </subcellularLocation>
</comment>
<keyword evidence="9" id="KW-1185">Reference proteome</keyword>
<accession>A0ABV0GJ60</accession>
<gene>
    <name evidence="8" type="ORF">ABDJ40_20165</name>
</gene>
<feature type="compositionally biased region" description="Basic and acidic residues" evidence="5">
    <location>
        <begin position="262"/>
        <end position="281"/>
    </location>
</feature>
<proteinExistence type="predicted"/>
<evidence type="ECO:0000256" key="2">
    <source>
        <dbReference type="ARBA" id="ARBA00023136"/>
    </source>
</evidence>
<evidence type="ECO:0000313" key="9">
    <source>
        <dbReference type="Proteomes" id="UP001462640"/>
    </source>
</evidence>
<feature type="domain" description="OmpA-like" evidence="7">
    <location>
        <begin position="166"/>
        <end position="281"/>
    </location>
</feature>
<dbReference type="CDD" id="cd07185">
    <property type="entry name" value="OmpA_C-like"/>
    <property type="match status" value="1"/>
</dbReference>
<keyword evidence="2 4" id="KW-0472">Membrane</keyword>
<dbReference type="RefSeq" id="WP_347612347.1">
    <property type="nucleotide sequence ID" value="NZ_JBDPZC010000011.1"/>
</dbReference>
<evidence type="ECO:0000256" key="6">
    <source>
        <dbReference type="SAM" id="SignalP"/>
    </source>
</evidence>
<dbReference type="InterPro" id="IPR006665">
    <property type="entry name" value="OmpA-like"/>
</dbReference>
<feature type="chain" id="PRO_5046553324" evidence="6">
    <location>
        <begin position="24"/>
        <end position="281"/>
    </location>
</feature>
<dbReference type="Proteomes" id="UP001462640">
    <property type="component" value="Unassembled WGS sequence"/>
</dbReference>
<evidence type="ECO:0000313" key="8">
    <source>
        <dbReference type="EMBL" id="MEO3715089.1"/>
    </source>
</evidence>
<dbReference type="SUPFAM" id="SSF103088">
    <property type="entry name" value="OmpA-like"/>
    <property type="match status" value="1"/>
</dbReference>
<dbReference type="PROSITE" id="PS01068">
    <property type="entry name" value="OMPA_1"/>
    <property type="match status" value="1"/>
</dbReference>
<name>A0ABV0GJ60_9BURK</name>
<dbReference type="PANTHER" id="PTHR30329:SF21">
    <property type="entry name" value="LIPOPROTEIN YIAD-RELATED"/>
    <property type="match status" value="1"/>
</dbReference>
<comment type="caution">
    <text evidence="8">The sequence shown here is derived from an EMBL/GenBank/DDBJ whole genome shotgun (WGS) entry which is preliminary data.</text>
</comment>
<evidence type="ECO:0000256" key="1">
    <source>
        <dbReference type="ARBA" id="ARBA00004442"/>
    </source>
</evidence>
<dbReference type="PANTHER" id="PTHR30329">
    <property type="entry name" value="STATOR ELEMENT OF FLAGELLAR MOTOR COMPLEX"/>
    <property type="match status" value="1"/>
</dbReference>
<keyword evidence="3" id="KW-0998">Cell outer membrane</keyword>
<keyword evidence="6" id="KW-0732">Signal</keyword>
<feature type="region of interest" description="Disordered" evidence="5">
    <location>
        <begin position="260"/>
        <end position="281"/>
    </location>
</feature>
<organism evidence="8 9">
    <name type="scientific">Roseateles flavus</name>
    <dbReference type="NCBI Taxonomy" id="3149041"/>
    <lineage>
        <taxon>Bacteria</taxon>
        <taxon>Pseudomonadati</taxon>
        <taxon>Pseudomonadota</taxon>
        <taxon>Betaproteobacteria</taxon>
        <taxon>Burkholderiales</taxon>
        <taxon>Sphaerotilaceae</taxon>
        <taxon>Roseateles</taxon>
    </lineage>
</organism>
<reference evidence="8 9" key="1">
    <citation type="submission" date="2024-05" db="EMBL/GenBank/DDBJ databases">
        <title>Roseateles sp. 2.12 16S ribosomal RNA gene Genome sequencing and assembly.</title>
        <authorList>
            <person name="Woo H."/>
        </authorList>
    </citation>
    <scope>NUCLEOTIDE SEQUENCE [LARGE SCALE GENOMIC DNA]</scope>
    <source>
        <strain evidence="8 9">2.12</strain>
    </source>
</reference>
<evidence type="ECO:0000256" key="5">
    <source>
        <dbReference type="SAM" id="MobiDB-lite"/>
    </source>
</evidence>
<evidence type="ECO:0000256" key="4">
    <source>
        <dbReference type="PROSITE-ProRule" id="PRU00473"/>
    </source>
</evidence>
<dbReference type="PROSITE" id="PS51123">
    <property type="entry name" value="OMPA_2"/>
    <property type="match status" value="1"/>
</dbReference>
<dbReference type="Gene3D" id="3.30.1330.60">
    <property type="entry name" value="OmpA-like domain"/>
    <property type="match status" value="1"/>
</dbReference>
<dbReference type="Pfam" id="PF00691">
    <property type="entry name" value="OmpA"/>
    <property type="match status" value="1"/>
</dbReference>
<evidence type="ECO:0000256" key="3">
    <source>
        <dbReference type="ARBA" id="ARBA00023237"/>
    </source>
</evidence>
<feature type="signal peptide" evidence="6">
    <location>
        <begin position="1"/>
        <end position="23"/>
    </location>
</feature>
<dbReference type="InterPro" id="IPR036737">
    <property type="entry name" value="OmpA-like_sf"/>
</dbReference>
<evidence type="ECO:0000259" key="7">
    <source>
        <dbReference type="PROSITE" id="PS51123"/>
    </source>
</evidence>
<dbReference type="PRINTS" id="PR01021">
    <property type="entry name" value="OMPADOMAIN"/>
</dbReference>
<dbReference type="InterPro" id="IPR050330">
    <property type="entry name" value="Bact_OuterMem_StrucFunc"/>
</dbReference>
<dbReference type="InterPro" id="IPR006690">
    <property type="entry name" value="OMPA-like_CS"/>
</dbReference>
<protein>
    <submittedName>
        <fullName evidence="8">OmpA family protein</fullName>
    </submittedName>
</protein>